<proteinExistence type="predicted"/>
<organism evidence="2 3">
    <name type="scientific">Falsiroseomonas selenitidurans</name>
    <dbReference type="NCBI Taxonomy" id="2716335"/>
    <lineage>
        <taxon>Bacteria</taxon>
        <taxon>Pseudomonadati</taxon>
        <taxon>Pseudomonadota</taxon>
        <taxon>Alphaproteobacteria</taxon>
        <taxon>Acetobacterales</taxon>
        <taxon>Roseomonadaceae</taxon>
        <taxon>Falsiroseomonas</taxon>
    </lineage>
</organism>
<dbReference type="SUPFAM" id="SSF53474">
    <property type="entry name" value="alpha/beta-Hydrolases"/>
    <property type="match status" value="1"/>
</dbReference>
<keyword evidence="3" id="KW-1185">Reference proteome</keyword>
<comment type="caution">
    <text evidence="2">The sequence shown here is derived from an EMBL/GenBank/DDBJ whole genome shotgun (WGS) entry which is preliminary data.</text>
</comment>
<sequence>MTALLARNGAVRLHVRLHGPPAGIPLLLVHGWPQDGSEWDGVAWLLAKDHRVVCPDLRGMGLSDRPDDGYDAATQAGDLAAVLDACGIGAAHVAAHDIGGPVAAAFCARFPGRALSLSLFEAPLWGLSPAGAPDLLAAFWHLRFFQEPDLAPALMTGREHVFLAQFMRHHAWRRDALTEEAIRAWARGLAAPGGLRGGFAHYRAIPASAAQIAGWAERGLSLPAQGWGGAGVMQGYVAAALRLLVPEASGGVVPDCGHWVAEEQPDFVAERLRDLTQRGGSPNR</sequence>
<reference evidence="2 3" key="1">
    <citation type="submission" date="2020-03" db="EMBL/GenBank/DDBJ databases">
        <title>Roseomonas selenitidurans sp. nov. isolated from urban soil.</title>
        <authorList>
            <person name="Liu H."/>
        </authorList>
    </citation>
    <scope>NUCLEOTIDE SEQUENCE [LARGE SCALE GENOMIC DNA]</scope>
    <source>
        <strain evidence="2 3">BU-1</strain>
    </source>
</reference>
<gene>
    <name evidence="2" type="ORF">HEQ75_23665</name>
</gene>
<evidence type="ECO:0000259" key="1">
    <source>
        <dbReference type="Pfam" id="PF00561"/>
    </source>
</evidence>
<dbReference type="PANTHER" id="PTHR43329">
    <property type="entry name" value="EPOXIDE HYDROLASE"/>
    <property type="match status" value="1"/>
</dbReference>
<keyword evidence="2" id="KW-0378">Hydrolase</keyword>
<dbReference type="InterPro" id="IPR000073">
    <property type="entry name" value="AB_hydrolase_1"/>
</dbReference>
<dbReference type="Proteomes" id="UP000787635">
    <property type="component" value="Unassembled WGS sequence"/>
</dbReference>
<accession>A0ABX1EDP7</accession>
<dbReference type="EMBL" id="JAAVNE010000057">
    <property type="protein sequence ID" value="NKC33878.1"/>
    <property type="molecule type" value="Genomic_DNA"/>
</dbReference>
<evidence type="ECO:0000313" key="3">
    <source>
        <dbReference type="Proteomes" id="UP000787635"/>
    </source>
</evidence>
<protein>
    <submittedName>
        <fullName evidence="2">Alpha/beta hydrolase</fullName>
    </submittedName>
</protein>
<dbReference type="GO" id="GO:0016787">
    <property type="term" value="F:hydrolase activity"/>
    <property type="evidence" value="ECO:0007669"/>
    <property type="project" value="UniProtKB-KW"/>
</dbReference>
<evidence type="ECO:0000313" key="2">
    <source>
        <dbReference type="EMBL" id="NKC33878.1"/>
    </source>
</evidence>
<dbReference type="Pfam" id="PF00561">
    <property type="entry name" value="Abhydrolase_1"/>
    <property type="match status" value="1"/>
</dbReference>
<dbReference type="PRINTS" id="PR00111">
    <property type="entry name" value="ABHYDROLASE"/>
</dbReference>
<dbReference type="Gene3D" id="3.40.50.1820">
    <property type="entry name" value="alpha/beta hydrolase"/>
    <property type="match status" value="1"/>
</dbReference>
<name>A0ABX1EDP7_9PROT</name>
<dbReference type="InterPro" id="IPR029058">
    <property type="entry name" value="AB_hydrolase_fold"/>
</dbReference>
<feature type="domain" description="AB hydrolase-1" evidence="1">
    <location>
        <begin position="25"/>
        <end position="263"/>
    </location>
</feature>
<dbReference type="RefSeq" id="WP_168034595.1">
    <property type="nucleotide sequence ID" value="NZ_JAAVNE010000057.1"/>
</dbReference>